<dbReference type="EMBL" id="JBBPBM010000046">
    <property type="protein sequence ID" value="KAK8521869.1"/>
    <property type="molecule type" value="Genomic_DNA"/>
</dbReference>
<accession>A0ABR2CQN5</accession>
<comment type="caution">
    <text evidence="1">The sequence shown here is derived from an EMBL/GenBank/DDBJ whole genome shotgun (WGS) entry which is preliminary data.</text>
</comment>
<protein>
    <recommendedName>
        <fullName evidence="3">Multidrug resistance protein ABC transporter family protein</fullName>
    </recommendedName>
</protein>
<gene>
    <name evidence="1" type="ORF">V6N12_066448</name>
</gene>
<dbReference type="Pfam" id="PF14009">
    <property type="entry name" value="PADRE"/>
    <property type="match status" value="1"/>
</dbReference>
<sequence>MGNYMSATNTCLPLPSDATGKVILWDGSVQQFNWPLEAAELMVEHPQQVVVEFNAAINQKKPVPLPADHRLDVNKLYLMLPVKRGKPITLSSEEAHRVLLSANSVMRSKFLPLFSGICAANDSIDGMGHKLSKQMKESADDERPNRVRCLTELLPESLESTPEYLNRQYSGKGWKPSLDTIKEKKVKVPHWLF</sequence>
<proteinExistence type="predicted"/>
<evidence type="ECO:0000313" key="2">
    <source>
        <dbReference type="Proteomes" id="UP001472677"/>
    </source>
</evidence>
<evidence type="ECO:0008006" key="3">
    <source>
        <dbReference type="Google" id="ProtNLM"/>
    </source>
</evidence>
<dbReference type="PANTHER" id="PTHR33052">
    <property type="entry name" value="DUF4228 DOMAIN PROTEIN-RELATED"/>
    <property type="match status" value="1"/>
</dbReference>
<evidence type="ECO:0000313" key="1">
    <source>
        <dbReference type="EMBL" id="KAK8521869.1"/>
    </source>
</evidence>
<dbReference type="Proteomes" id="UP001472677">
    <property type="component" value="Unassembled WGS sequence"/>
</dbReference>
<dbReference type="InterPro" id="IPR025322">
    <property type="entry name" value="PADRE_dom"/>
</dbReference>
<keyword evidence="2" id="KW-1185">Reference proteome</keyword>
<reference evidence="1 2" key="1">
    <citation type="journal article" date="2024" name="G3 (Bethesda)">
        <title>Genome assembly of Hibiscus sabdariffa L. provides insights into metabolisms of medicinal natural products.</title>
        <authorList>
            <person name="Kim T."/>
        </authorList>
    </citation>
    <scope>NUCLEOTIDE SEQUENCE [LARGE SCALE GENOMIC DNA]</scope>
    <source>
        <strain evidence="1">TK-2024</strain>
        <tissue evidence="1">Old leaves</tissue>
    </source>
</reference>
<name>A0ABR2CQN5_9ROSI</name>
<organism evidence="1 2">
    <name type="scientific">Hibiscus sabdariffa</name>
    <name type="common">roselle</name>
    <dbReference type="NCBI Taxonomy" id="183260"/>
    <lineage>
        <taxon>Eukaryota</taxon>
        <taxon>Viridiplantae</taxon>
        <taxon>Streptophyta</taxon>
        <taxon>Embryophyta</taxon>
        <taxon>Tracheophyta</taxon>
        <taxon>Spermatophyta</taxon>
        <taxon>Magnoliopsida</taxon>
        <taxon>eudicotyledons</taxon>
        <taxon>Gunneridae</taxon>
        <taxon>Pentapetalae</taxon>
        <taxon>rosids</taxon>
        <taxon>malvids</taxon>
        <taxon>Malvales</taxon>
        <taxon>Malvaceae</taxon>
        <taxon>Malvoideae</taxon>
        <taxon>Hibiscus</taxon>
    </lineage>
</organism>